<keyword evidence="1" id="KW-0472">Membrane</keyword>
<evidence type="ECO:0000313" key="3">
    <source>
        <dbReference type="Proteomes" id="UP000185657"/>
    </source>
</evidence>
<keyword evidence="3" id="KW-1185">Reference proteome</keyword>
<feature type="transmembrane region" description="Helical" evidence="1">
    <location>
        <begin position="62"/>
        <end position="88"/>
    </location>
</feature>
<proteinExistence type="predicted"/>
<evidence type="ECO:0000256" key="1">
    <source>
        <dbReference type="SAM" id="Phobius"/>
    </source>
</evidence>
<accession>A0ABX2U929</accession>
<keyword evidence="1" id="KW-0812">Transmembrane</keyword>
<protein>
    <recommendedName>
        <fullName evidence="4">DUF2214 domain-containing protein</fullName>
    </recommendedName>
</protein>
<reference evidence="2 3" key="1">
    <citation type="submission" date="2016-02" db="EMBL/GenBank/DDBJ databases">
        <title>Draft genome sequence of Hydrogenophaga sp. LPB0072.</title>
        <authorList>
            <person name="Shin S.-K."/>
            <person name="Yi H."/>
        </authorList>
    </citation>
    <scope>NUCLEOTIDE SEQUENCE [LARGE SCALE GENOMIC DNA]</scope>
    <source>
        <strain evidence="2 3">LPB0072</strain>
    </source>
</reference>
<dbReference type="Proteomes" id="UP000185657">
    <property type="component" value="Unassembled WGS sequence"/>
</dbReference>
<comment type="caution">
    <text evidence="2">The sequence shown here is derived from an EMBL/GenBank/DDBJ whole genome shotgun (WGS) entry which is preliminary data.</text>
</comment>
<feature type="transmembrane region" description="Helical" evidence="1">
    <location>
        <begin position="94"/>
        <end position="117"/>
    </location>
</feature>
<feature type="transmembrane region" description="Helical" evidence="1">
    <location>
        <begin position="29"/>
        <end position="50"/>
    </location>
</feature>
<feature type="transmembrane region" description="Helical" evidence="1">
    <location>
        <begin position="138"/>
        <end position="157"/>
    </location>
</feature>
<evidence type="ECO:0000313" key="2">
    <source>
        <dbReference type="EMBL" id="OAD42899.1"/>
    </source>
</evidence>
<evidence type="ECO:0008006" key="4">
    <source>
        <dbReference type="Google" id="ProtNLM"/>
    </source>
</evidence>
<dbReference type="RefSeq" id="WP_082876790.1">
    <property type="nucleotide sequence ID" value="NZ_CP017476.1"/>
</dbReference>
<sequence length="160" mass="17510">MSSVLLFFQGLEHSPLSVGLRASEWMYPLVNTLHILGIALLVGPILILDWRVLHRRATPPVAALATVLLPVARGGFGLAVVAGSLLFITRPLDYAFNTLFQIKLVCIGLALLNIALLHWSKAWGLAIKDNQFSQSVRLACGLSLVFWLLVLALGRLVGYR</sequence>
<name>A0ABX2U929_9BURK</name>
<organism evidence="2 3">
    <name type="scientific">Hydrogenophaga crassostreae</name>
    <dbReference type="NCBI Taxonomy" id="1763535"/>
    <lineage>
        <taxon>Bacteria</taxon>
        <taxon>Pseudomonadati</taxon>
        <taxon>Pseudomonadota</taxon>
        <taxon>Betaproteobacteria</taxon>
        <taxon>Burkholderiales</taxon>
        <taxon>Comamonadaceae</taxon>
        <taxon>Hydrogenophaga</taxon>
    </lineage>
</organism>
<gene>
    <name evidence="2" type="ORF">LPB72_06395</name>
</gene>
<dbReference type="EMBL" id="LVWD01000006">
    <property type="protein sequence ID" value="OAD42899.1"/>
    <property type="molecule type" value="Genomic_DNA"/>
</dbReference>
<keyword evidence="1" id="KW-1133">Transmembrane helix</keyword>